<name>A0A238ZFL2_9BACT</name>
<dbReference type="AlphaFoldDB" id="A0A238ZFL2"/>
<dbReference type="Proteomes" id="UP000198324">
    <property type="component" value="Unassembled WGS sequence"/>
</dbReference>
<accession>A0A238ZFL2</accession>
<dbReference type="InterPro" id="IPR013762">
    <property type="entry name" value="Integrase-like_cat_sf"/>
</dbReference>
<dbReference type="Gene3D" id="1.10.443.10">
    <property type="entry name" value="Intergrase catalytic core"/>
    <property type="match status" value="1"/>
</dbReference>
<evidence type="ECO:0000256" key="2">
    <source>
        <dbReference type="ARBA" id="ARBA00023125"/>
    </source>
</evidence>
<dbReference type="Pfam" id="PF00589">
    <property type="entry name" value="Phage_integrase"/>
    <property type="match status" value="1"/>
</dbReference>
<evidence type="ECO:0000313" key="5">
    <source>
        <dbReference type="EMBL" id="SNR81474.1"/>
    </source>
</evidence>
<reference evidence="5 6" key="1">
    <citation type="submission" date="2017-06" db="EMBL/GenBank/DDBJ databases">
        <authorList>
            <person name="Kim H.J."/>
            <person name="Triplett B.A."/>
        </authorList>
    </citation>
    <scope>NUCLEOTIDE SEQUENCE [LARGE SCALE GENOMIC DNA]</scope>
    <source>
        <strain evidence="5 6">DSM 13116</strain>
    </source>
</reference>
<feature type="domain" description="Tyr recombinase" evidence="4">
    <location>
        <begin position="207"/>
        <end position="384"/>
    </location>
</feature>
<comment type="similarity">
    <text evidence="1">Belongs to the 'phage' integrase family.</text>
</comment>
<proteinExistence type="inferred from homology"/>
<dbReference type="CDD" id="cd00796">
    <property type="entry name" value="INT_Rci_Hp1_C"/>
    <property type="match status" value="1"/>
</dbReference>
<keyword evidence="3" id="KW-0233">DNA recombination</keyword>
<dbReference type="SUPFAM" id="SSF56349">
    <property type="entry name" value="DNA breaking-rejoining enzymes"/>
    <property type="match status" value="1"/>
</dbReference>
<dbReference type="EMBL" id="FZOC01000002">
    <property type="protein sequence ID" value="SNR81474.1"/>
    <property type="molecule type" value="Genomic_DNA"/>
</dbReference>
<dbReference type="RefSeq" id="WP_089273198.1">
    <property type="nucleotide sequence ID" value="NZ_FZOC01000002.1"/>
</dbReference>
<gene>
    <name evidence="5" type="ORF">SAMN04488503_1457</name>
</gene>
<dbReference type="GO" id="GO:0003677">
    <property type="term" value="F:DNA binding"/>
    <property type="evidence" value="ECO:0007669"/>
    <property type="project" value="UniProtKB-KW"/>
</dbReference>
<protein>
    <submittedName>
        <fullName evidence="5">Site-specific recombinase XerD</fullName>
    </submittedName>
</protein>
<evidence type="ECO:0000256" key="3">
    <source>
        <dbReference type="ARBA" id="ARBA00023172"/>
    </source>
</evidence>
<dbReference type="InterPro" id="IPR050090">
    <property type="entry name" value="Tyrosine_recombinase_XerCD"/>
</dbReference>
<evidence type="ECO:0000256" key="1">
    <source>
        <dbReference type="ARBA" id="ARBA00008857"/>
    </source>
</evidence>
<organism evidence="5 6">
    <name type="scientific">Humidesulfovibrio mexicanus</name>
    <dbReference type="NCBI Taxonomy" id="147047"/>
    <lineage>
        <taxon>Bacteria</taxon>
        <taxon>Pseudomonadati</taxon>
        <taxon>Thermodesulfobacteriota</taxon>
        <taxon>Desulfovibrionia</taxon>
        <taxon>Desulfovibrionales</taxon>
        <taxon>Desulfovibrionaceae</taxon>
        <taxon>Humidesulfovibrio</taxon>
    </lineage>
</organism>
<dbReference type="PANTHER" id="PTHR30349">
    <property type="entry name" value="PHAGE INTEGRASE-RELATED"/>
    <property type="match status" value="1"/>
</dbReference>
<dbReference type="GO" id="GO:0015074">
    <property type="term" value="P:DNA integration"/>
    <property type="evidence" value="ECO:0007669"/>
    <property type="project" value="InterPro"/>
</dbReference>
<dbReference type="InterPro" id="IPR010998">
    <property type="entry name" value="Integrase_recombinase_N"/>
</dbReference>
<dbReference type="InterPro" id="IPR002104">
    <property type="entry name" value="Integrase_catalytic"/>
</dbReference>
<dbReference type="Gene3D" id="1.10.150.130">
    <property type="match status" value="1"/>
</dbReference>
<evidence type="ECO:0000313" key="6">
    <source>
        <dbReference type="Proteomes" id="UP000198324"/>
    </source>
</evidence>
<dbReference type="PANTHER" id="PTHR30349:SF64">
    <property type="entry name" value="PROPHAGE INTEGRASE INTD-RELATED"/>
    <property type="match status" value="1"/>
</dbReference>
<dbReference type="InterPro" id="IPR011010">
    <property type="entry name" value="DNA_brk_join_enz"/>
</dbReference>
<keyword evidence="2" id="KW-0238">DNA-binding</keyword>
<dbReference type="OrthoDB" id="9789256at2"/>
<evidence type="ECO:0000259" key="4">
    <source>
        <dbReference type="PROSITE" id="PS51898"/>
    </source>
</evidence>
<sequence>MAEKWTRVEKGIRYREHPTRKHGVAPDKYFVLRFTVDGQKRQEPLGWASEGITLDKARIELSKLREAKRTGAGERTLSERRAKHEAERQAKEAAKLEAERTAMTVGQFWQERYWPAQDYKAKGSRVTEQGLWRLWIAPAMQDKPLAQLSAFDVERVKSAMLKAGRAAASVKYALAVVGQIWTLAVRDGFASGPCPAKLVTLPKKDNRRQRYLSAEESHLLLAELKKRTPTSHDMALCALDMGLRFGEIAGLTWQDVDLERKQILIRDPKARTNRVAFLTARTLRMLKKRKADATGQLVFPGRGGVLMDRISHVFRHVADELFNQGVNDPRQRVCFHTLRHTFASWLVEAGTSLYAVKELMGHADFDMTQRYSHLSPEGLRAAIGVLEQHATPVESAKVVHLRGAE</sequence>
<dbReference type="GO" id="GO:0006310">
    <property type="term" value="P:DNA recombination"/>
    <property type="evidence" value="ECO:0007669"/>
    <property type="project" value="UniProtKB-KW"/>
</dbReference>
<dbReference type="PROSITE" id="PS51898">
    <property type="entry name" value="TYR_RECOMBINASE"/>
    <property type="match status" value="1"/>
</dbReference>
<keyword evidence="6" id="KW-1185">Reference proteome</keyword>